<evidence type="ECO:0000256" key="7">
    <source>
        <dbReference type="ARBA" id="ARBA00022741"/>
    </source>
</evidence>
<keyword evidence="4" id="KW-0808">Transferase</keyword>
<dbReference type="EC" id="2.7.11.1" evidence="2"/>
<gene>
    <name evidence="15" type="ORF">CCAE0312_LOCUS9741</name>
</gene>
<dbReference type="SUPFAM" id="SSF56112">
    <property type="entry name" value="Protein kinase-like (PK-like)"/>
    <property type="match status" value="1"/>
</dbReference>
<dbReference type="GO" id="GO:1990604">
    <property type="term" value="C:IRE1-TRAF2-ASK1 complex"/>
    <property type="evidence" value="ECO:0007669"/>
    <property type="project" value="TreeGrafter"/>
</dbReference>
<protein>
    <recommendedName>
        <fullName evidence="2">non-specific serine/threonine protein kinase</fullName>
        <ecNumber evidence="2">2.7.11.1</ecNumber>
    </recommendedName>
</protein>
<dbReference type="Pfam" id="PF00069">
    <property type="entry name" value="Pkinase"/>
    <property type="match status" value="1"/>
</dbReference>
<keyword evidence="6 12" id="KW-0732">Signal</keyword>
<dbReference type="InterPro" id="IPR008271">
    <property type="entry name" value="Ser/Thr_kinase_AS"/>
</dbReference>
<proteinExistence type="predicted"/>
<dbReference type="AlphaFoldDB" id="A0A7S1TIK4"/>
<evidence type="ECO:0000313" key="15">
    <source>
        <dbReference type="EMBL" id="CAD9237642.1"/>
    </source>
</evidence>
<evidence type="ECO:0000256" key="11">
    <source>
        <dbReference type="SAM" id="MobiDB-lite"/>
    </source>
</evidence>
<dbReference type="InterPro" id="IPR011047">
    <property type="entry name" value="Quinoprotein_ADH-like_sf"/>
</dbReference>
<dbReference type="EMBL" id="HBGH01017586">
    <property type="protein sequence ID" value="CAD9237642.1"/>
    <property type="molecule type" value="Transcribed_RNA"/>
</dbReference>
<evidence type="ECO:0000256" key="6">
    <source>
        <dbReference type="ARBA" id="ARBA00022729"/>
    </source>
</evidence>
<dbReference type="SUPFAM" id="SSF50998">
    <property type="entry name" value="Quinoprotein alcohol dehydrogenase-like"/>
    <property type="match status" value="1"/>
</dbReference>
<comment type="subcellular location">
    <subcellularLocation>
        <location evidence="1">Membrane</location>
        <topology evidence="1">Single-pass type I membrane protein</topology>
    </subcellularLocation>
</comment>
<evidence type="ECO:0000256" key="5">
    <source>
        <dbReference type="ARBA" id="ARBA00022692"/>
    </source>
</evidence>
<dbReference type="Pfam" id="PF06479">
    <property type="entry name" value="Ribonuc_2-5A"/>
    <property type="match status" value="1"/>
</dbReference>
<keyword evidence="3" id="KW-0723">Serine/threonine-protein kinase</keyword>
<dbReference type="InterPro" id="IPR000719">
    <property type="entry name" value="Prot_kinase_dom"/>
</dbReference>
<feature type="domain" description="Protein kinase" evidence="13">
    <location>
        <begin position="433"/>
        <end position="708"/>
    </location>
</feature>
<dbReference type="PROSITE" id="PS51392">
    <property type="entry name" value="KEN"/>
    <property type="match status" value="1"/>
</dbReference>
<evidence type="ECO:0000256" key="3">
    <source>
        <dbReference type="ARBA" id="ARBA00022527"/>
    </source>
</evidence>
<dbReference type="InterPro" id="IPR010513">
    <property type="entry name" value="KEN_dom"/>
</dbReference>
<evidence type="ECO:0000256" key="12">
    <source>
        <dbReference type="SAM" id="SignalP"/>
    </source>
</evidence>
<feature type="signal peptide" evidence="12">
    <location>
        <begin position="1"/>
        <end position="25"/>
    </location>
</feature>
<evidence type="ECO:0000259" key="14">
    <source>
        <dbReference type="PROSITE" id="PS51392"/>
    </source>
</evidence>
<dbReference type="Gene3D" id="1.10.510.10">
    <property type="entry name" value="Transferase(Phosphotransferase) domain 1"/>
    <property type="match status" value="1"/>
</dbReference>
<keyword evidence="7" id="KW-0547">Nucleotide-binding</keyword>
<dbReference type="SMART" id="SM00580">
    <property type="entry name" value="PUG"/>
    <property type="match status" value="1"/>
</dbReference>
<evidence type="ECO:0000259" key="13">
    <source>
        <dbReference type="PROSITE" id="PS50011"/>
    </source>
</evidence>
<sequence>MLRLGAQCALLVWFVWWRFVWVGRGDEVRGTREVVGSVLTGGEAGKSWTEDGLVVVSTYDGAVEAYAARTGDRMWRLGYGSPSVSSHTTGGWPEIIPGVDGSIFCADPSGSNRLMMLGPTVYVDVGQERRSGVVVSRSERKVLYVDAENGELLRELAVEVVESEAETELWMSRRKHRKVVVLSRVEVNVQVRDAASGKVMSNATMVHTSTSLLFKGKCVVEAPTSQGNELIVDVATDRESLTLREQSSGKILWIRPVSGLVMDATGLNGVRISPAGHPLGLIRGGEVILRRVNGQSMADRPREKFSKNWPSEARYHVRLGSPDASNFLPLSIGRNLYSEVGMKITRSQLRPTFDAKLVSVALLCVFLSAVLTSCIVKPRDRKPNGSQGSGREVLRGLMGGGGSNPPSSDPDRSGGTSLLRSSGGESWTIGKITVSNKVLGYGSHGTVVYEGTLEPGSRRVAVKRLLRQFYDAARKEISMLIELDEISSHIVRYYAMEEDAEFLYLALELCNGTLADRVTSSMLPGIPLSPMGGHGVPEVTMTALHDLMTGIAALHMHGVVHRDLKPQNVLIVDGKVEGTCKIRLADVGLALKLEADRSSYTAVGTAGGGGVGTVGWRAPEVLAGERQTKQVDIFSAGCVFFYVLSRGSHPFGQSVFERDGRIMSGKVEWKKMEREDEFPEGLHLIRKMLCHNPKLRPTASETLKHPFFWSDTMRLAFLIDVSDILSDPAHFSFARDLDRSPDCHVRYNGWSRKIDNAVLRHLMKRYDETCSGLIRCIRNKKSHYSEFPPHVKELVGPLPVERSATDNNANFLRYFLCRFPHLIIDVYAFAQRTCVITSNDHFQRYGLVKPDSIEYGGLLNKTTSTPDVVRHDMSASSFFGAVGGDSDGSTGRLIYRRPFFIERMGYLAGLELSDTQMHELESAELFDTTAGFRWRRRLRSGMYRPPGF</sequence>
<reference evidence="15" key="1">
    <citation type="submission" date="2021-01" db="EMBL/GenBank/DDBJ databases">
        <authorList>
            <person name="Corre E."/>
            <person name="Pelletier E."/>
            <person name="Niang G."/>
            <person name="Scheremetjew M."/>
            <person name="Finn R."/>
            <person name="Kale V."/>
            <person name="Holt S."/>
            <person name="Cochrane G."/>
            <person name="Meng A."/>
            <person name="Brown T."/>
            <person name="Cohen L."/>
        </authorList>
    </citation>
    <scope>NUCLEOTIDE SEQUENCE</scope>
    <source>
        <strain evidence="15">SAG 36.94</strain>
    </source>
</reference>
<evidence type="ECO:0000256" key="2">
    <source>
        <dbReference type="ARBA" id="ARBA00012513"/>
    </source>
</evidence>
<dbReference type="GO" id="GO:0004521">
    <property type="term" value="F:RNA endonuclease activity"/>
    <property type="evidence" value="ECO:0007669"/>
    <property type="project" value="InterPro"/>
</dbReference>
<feature type="region of interest" description="Disordered" evidence="11">
    <location>
        <begin position="378"/>
        <end position="422"/>
    </location>
</feature>
<feature type="domain" description="KEN" evidence="14">
    <location>
        <begin position="711"/>
        <end position="848"/>
    </location>
</feature>
<evidence type="ECO:0000256" key="8">
    <source>
        <dbReference type="ARBA" id="ARBA00022777"/>
    </source>
</evidence>
<keyword evidence="9" id="KW-0067">ATP-binding</keyword>
<evidence type="ECO:0000256" key="10">
    <source>
        <dbReference type="ARBA" id="ARBA00022989"/>
    </source>
</evidence>
<dbReference type="GO" id="GO:0036498">
    <property type="term" value="P:IRE1-mediated unfolded protein response"/>
    <property type="evidence" value="ECO:0007669"/>
    <property type="project" value="TreeGrafter"/>
</dbReference>
<keyword evidence="10" id="KW-1133">Transmembrane helix</keyword>
<keyword evidence="5" id="KW-0812">Transmembrane</keyword>
<dbReference type="Gene3D" id="3.30.200.20">
    <property type="entry name" value="Phosphorylase Kinase, domain 1"/>
    <property type="match status" value="1"/>
</dbReference>
<keyword evidence="8" id="KW-0418">Kinase</keyword>
<dbReference type="InterPro" id="IPR038357">
    <property type="entry name" value="KEN_sf"/>
</dbReference>
<dbReference type="PROSITE" id="PS00108">
    <property type="entry name" value="PROTEIN_KINASE_ST"/>
    <property type="match status" value="1"/>
</dbReference>
<dbReference type="GO" id="GO:0006397">
    <property type="term" value="P:mRNA processing"/>
    <property type="evidence" value="ECO:0007669"/>
    <property type="project" value="InterPro"/>
</dbReference>
<dbReference type="FunFam" id="3.30.200.20:FF:000077">
    <property type="entry name" value="Putative Serine/threonine-protein kinase/endoribonuclease IRE1"/>
    <property type="match status" value="1"/>
</dbReference>
<keyword evidence="10" id="KW-0472">Membrane</keyword>
<dbReference type="PANTHER" id="PTHR13954">
    <property type="entry name" value="IRE1-RELATED"/>
    <property type="match status" value="1"/>
</dbReference>
<dbReference type="GO" id="GO:0005524">
    <property type="term" value="F:ATP binding"/>
    <property type="evidence" value="ECO:0007669"/>
    <property type="project" value="UniProtKB-KW"/>
</dbReference>
<dbReference type="GO" id="GO:0051082">
    <property type="term" value="F:unfolded protein binding"/>
    <property type="evidence" value="ECO:0007669"/>
    <property type="project" value="TreeGrafter"/>
</dbReference>
<organism evidence="15">
    <name type="scientific">Compsopogon caeruleus</name>
    <dbReference type="NCBI Taxonomy" id="31354"/>
    <lineage>
        <taxon>Eukaryota</taxon>
        <taxon>Rhodophyta</taxon>
        <taxon>Compsopogonophyceae</taxon>
        <taxon>Compsopogonales</taxon>
        <taxon>Compsopogonaceae</taxon>
        <taxon>Compsopogon</taxon>
    </lineage>
</organism>
<evidence type="ECO:0000256" key="1">
    <source>
        <dbReference type="ARBA" id="ARBA00004479"/>
    </source>
</evidence>
<dbReference type="GO" id="GO:0004674">
    <property type="term" value="F:protein serine/threonine kinase activity"/>
    <property type="evidence" value="ECO:0007669"/>
    <property type="project" value="UniProtKB-KW"/>
</dbReference>
<dbReference type="Gene3D" id="2.130.10.10">
    <property type="entry name" value="YVTN repeat-like/Quinoprotein amine dehydrogenase"/>
    <property type="match status" value="1"/>
</dbReference>
<evidence type="ECO:0000256" key="4">
    <source>
        <dbReference type="ARBA" id="ARBA00022679"/>
    </source>
</evidence>
<evidence type="ECO:0000256" key="9">
    <source>
        <dbReference type="ARBA" id="ARBA00022840"/>
    </source>
</evidence>
<dbReference type="PANTHER" id="PTHR13954:SF6">
    <property type="entry name" value="NON-SPECIFIC SERINE_THREONINE PROTEIN KINASE"/>
    <property type="match status" value="1"/>
</dbReference>
<dbReference type="InterPro" id="IPR015943">
    <property type="entry name" value="WD40/YVTN_repeat-like_dom_sf"/>
</dbReference>
<dbReference type="Gene3D" id="1.20.1440.180">
    <property type="entry name" value="KEN domain"/>
    <property type="match status" value="1"/>
</dbReference>
<dbReference type="SMART" id="SM00220">
    <property type="entry name" value="S_TKc"/>
    <property type="match status" value="1"/>
</dbReference>
<name>A0A7S1TIK4_9RHOD</name>
<accession>A0A7S1TIK4</accession>
<feature type="compositionally biased region" description="Low complexity" evidence="11">
    <location>
        <begin position="413"/>
        <end position="422"/>
    </location>
</feature>
<dbReference type="PROSITE" id="PS50011">
    <property type="entry name" value="PROTEIN_KINASE_DOM"/>
    <property type="match status" value="1"/>
</dbReference>
<dbReference type="InterPro" id="IPR011009">
    <property type="entry name" value="Kinase-like_dom_sf"/>
</dbReference>
<feature type="chain" id="PRO_5030758411" description="non-specific serine/threonine protein kinase" evidence="12">
    <location>
        <begin position="26"/>
        <end position="948"/>
    </location>
</feature>
<dbReference type="InterPro" id="IPR045133">
    <property type="entry name" value="IRE1/2-like"/>
</dbReference>